<dbReference type="OrthoDB" id="1684751at2"/>
<comment type="caution">
    <text evidence="2">The sequence shown here is derived from an EMBL/GenBank/DDBJ whole genome shotgun (WGS) entry which is preliminary data.</text>
</comment>
<proteinExistence type="predicted"/>
<dbReference type="AlphaFoldDB" id="A0A2U1CD99"/>
<dbReference type="Pfam" id="PF12728">
    <property type="entry name" value="HTH_17"/>
    <property type="match status" value="1"/>
</dbReference>
<dbReference type="NCBIfam" id="TIGR01764">
    <property type="entry name" value="excise"/>
    <property type="match status" value="1"/>
</dbReference>
<dbReference type="RefSeq" id="WP_116721822.1">
    <property type="nucleotide sequence ID" value="NZ_CP011524.1"/>
</dbReference>
<dbReference type="GO" id="GO:0003677">
    <property type="term" value="F:DNA binding"/>
    <property type="evidence" value="ECO:0007669"/>
    <property type="project" value="InterPro"/>
</dbReference>
<dbReference type="Proteomes" id="UP000245778">
    <property type="component" value="Unassembled WGS sequence"/>
</dbReference>
<dbReference type="EMBL" id="QEKK01000003">
    <property type="protein sequence ID" value="PVY58767.1"/>
    <property type="molecule type" value="Genomic_DNA"/>
</dbReference>
<protein>
    <submittedName>
        <fullName evidence="2">Excisionase family DNA binding protein</fullName>
    </submittedName>
</protein>
<name>A0A2U1CD99_9FIRM</name>
<evidence type="ECO:0000259" key="1">
    <source>
        <dbReference type="Pfam" id="PF12728"/>
    </source>
</evidence>
<evidence type="ECO:0000313" key="3">
    <source>
        <dbReference type="Proteomes" id="UP000245778"/>
    </source>
</evidence>
<dbReference type="InterPro" id="IPR010093">
    <property type="entry name" value="SinI_DNA-bd"/>
</dbReference>
<accession>A0A2U1CD99</accession>
<organism evidence="2 3">
    <name type="scientific">Intestinimonas butyriciproducens</name>
    <dbReference type="NCBI Taxonomy" id="1297617"/>
    <lineage>
        <taxon>Bacteria</taxon>
        <taxon>Bacillati</taxon>
        <taxon>Bacillota</taxon>
        <taxon>Clostridia</taxon>
        <taxon>Eubacteriales</taxon>
        <taxon>Intestinimonas</taxon>
    </lineage>
</organism>
<reference evidence="2 3" key="1">
    <citation type="submission" date="2018-04" db="EMBL/GenBank/DDBJ databases">
        <title>Genomic Encyclopedia of Type Strains, Phase IV (KMG-IV): sequencing the most valuable type-strain genomes for metagenomic binning, comparative biology and taxonomic classification.</title>
        <authorList>
            <person name="Goeker M."/>
        </authorList>
    </citation>
    <scope>NUCLEOTIDE SEQUENCE [LARGE SCALE GENOMIC DNA]</scope>
    <source>
        <strain evidence="2 3">DSM 26588</strain>
    </source>
</reference>
<evidence type="ECO:0000313" key="2">
    <source>
        <dbReference type="EMBL" id="PVY58767.1"/>
    </source>
</evidence>
<dbReference type="InterPro" id="IPR041657">
    <property type="entry name" value="HTH_17"/>
</dbReference>
<dbReference type="GeneID" id="93229723"/>
<sequence length="64" mass="6939">MPDKLEPLAVSAPEAARLLGISKPKVYELMGQEGFPSFKLGGRTLVSVDGLREWVRNQSKGVSP</sequence>
<gene>
    <name evidence="2" type="ORF">C7373_10354</name>
</gene>
<feature type="domain" description="Helix-turn-helix" evidence="1">
    <location>
        <begin position="11"/>
        <end position="59"/>
    </location>
</feature>